<dbReference type="KEGG" id="adl:AURDEDRAFT_131177"/>
<protein>
    <recommendedName>
        <fullName evidence="3">F-box domain-containing protein</fullName>
    </recommendedName>
</protein>
<gene>
    <name evidence="1" type="ORF">AURDEDRAFT_131177</name>
</gene>
<keyword evidence="2" id="KW-1185">Reference proteome</keyword>
<dbReference type="EMBL" id="JH687949">
    <property type="protein sequence ID" value="EJD34434.1"/>
    <property type="molecule type" value="Genomic_DNA"/>
</dbReference>
<evidence type="ECO:0008006" key="3">
    <source>
        <dbReference type="Google" id="ProtNLM"/>
    </source>
</evidence>
<dbReference type="Proteomes" id="UP000006514">
    <property type="component" value="Unassembled WGS sequence"/>
</dbReference>
<dbReference type="InParanoid" id="J0WPR7"/>
<accession>J0WPR7</accession>
<evidence type="ECO:0000313" key="2">
    <source>
        <dbReference type="Proteomes" id="UP000006514"/>
    </source>
</evidence>
<dbReference type="OrthoDB" id="3183574at2759"/>
<name>J0WPR7_AURST</name>
<dbReference type="InterPro" id="IPR032675">
    <property type="entry name" value="LRR_dom_sf"/>
</dbReference>
<organism evidence="1 2">
    <name type="scientific">Auricularia subglabra (strain TFB-10046 / SS5)</name>
    <name type="common">White-rot fungus</name>
    <name type="synonym">Auricularia delicata (strain TFB10046)</name>
    <dbReference type="NCBI Taxonomy" id="717982"/>
    <lineage>
        <taxon>Eukaryota</taxon>
        <taxon>Fungi</taxon>
        <taxon>Dikarya</taxon>
        <taxon>Basidiomycota</taxon>
        <taxon>Agaricomycotina</taxon>
        <taxon>Agaricomycetes</taxon>
        <taxon>Auriculariales</taxon>
        <taxon>Auriculariaceae</taxon>
        <taxon>Auricularia</taxon>
    </lineage>
</organism>
<dbReference type="Gene3D" id="3.80.10.10">
    <property type="entry name" value="Ribonuclease Inhibitor"/>
    <property type="match status" value="1"/>
</dbReference>
<sequence length="1665" mass="189606">MLSRPVPARAMCIFDIACEVNSHLSLTQTWRTRAINRTWFEVGEHRVRVAFNRQRFLSQYFHDATECLGLMASRDVALTGLPVLDLFDERRTLRGPLPCLTLLVEAPMGPDVERYVRANDYVPVGKYAAHLDDAILFGTPHAAETTFHAMLSLHPVHVRHVGHFVRYAPCPSDARVLEVIWTSYTPALTITSFDNTLKMMFMTWDRVFCLFPAETFLERRGLVVRSTSGREYESFRAWAERGYHEIVWNAVGGTPNMRTVQRHVGDRFTWAIRLRSEYPGVTRSRYPWCLNGFSVERFQSSTPLERGAHGSLVLVRVNACVLTHDSLRSWSYSATLPFRAIFFEYVRSRRNTAAVVDVLKSIAGFHTGRGDVYGRFPHRYESLCAALGRYFQARADAIERSSESAEMIQRELDSLYGVVRGNTHPIFQRTTLLSLPLEVVGATLDMLHDRDLQQARALCSYVHAAADLLRRKVFRFDFAAARDIHEGPLTREYCEASRFWSSAWRRYPSPLDFQLHELSFRGSYAQSHPRFQRQVVHVVLRDELSAPWYGLDNLVLNFGCASMGHVLEPLVHGFPSLQHLTLDGVYVSKSMLFALATKHFDSLTLECCRVVDPRSFNDCAPSLDVRHIAVRLHASRLIQWGGLWNLLRSSDRTRVLSLTAVDECEPFDLTPTNAERVDLPELRALILRGADYRALTHFLVWLRNAAPYLERIYVKSADDLEIDRPTLYHPASVIDALRPWGKTLTTLALEPIRRMDEVVAAKLAEALPGLRSLSYAQRGVSMLGVTSCLKSLPTCLSFFRCNLHADNRDVARRYMCAVRELRGAIRAVALGQPFGIDEFRGYAAEGSTDVEHVARQMYPGSSVFATAELWNEIWSYIDEPSALIRWKNWLDLTLAARYDFDRFLKRYFPDPAVRRRFRLLMARHGVVISGSQALDFLGRFGFADKSDTDIYVGLDGLRELGNFFILHGFQYLGGSWAADVTSVSDDESSVYSADDVLRVFKFAGNQKIDIVLVADCPISAILHFHFTIVMNGLTWNSAFSAYPAATFRHKRGLIMRGSDAALEKYKARGFTLDSDLVGLPGSTFPGCLSTAPRTFGDGHTWVQPFDTGDLRVNNDARLNSHCFALSSLPYGSEPDLAYRVGTNLGVRRSPLHTSLLDFQQGESGLDGRFPCRYHELCKDLAELLGRLDTEIAGRTFLEPIYADYAAGHNLRFRARFMPISGVLYPETLAAVMDMGVHLLWWQLREFYMFLEANREPKFQTLKLSNMPTEIISYTLDFLDDGSLSAVELACRFFHEARVRMRNREFHFTFEPYRRVRRHTKNCEMPVVDDDDYGRQIRDLAVRMDRANNTRYTLACVRHLSLHDCWWSARSVFPLGSQRLTSPDFVQLGRAADWIFSRFAFLQRVSFHRMYLSNGLLGALSRTRVERLSLRYCATLDPTHPDDSPIPPPLLSIRIVDFKIDQVALREKGGFWRLLEYLPNLERIRVSSGGPFHPLNLVVPLYVSVPKLSLRRLQVATLIGLDQRTVPELLAWLTVAAPKLRDLYLLRAFAAVRGMATIKVGADQLFASIRPWRDTLRSLNVDTLDMLTADTLRALYENAPLLESISWSTFIAVSIADLTARLTTFKALRLYRSNWCDFATIWDLNLTIQHHVPAILIKNGRVQQIT</sequence>
<evidence type="ECO:0000313" key="1">
    <source>
        <dbReference type="EMBL" id="EJD34434.1"/>
    </source>
</evidence>
<proteinExistence type="predicted"/>
<reference evidence="2" key="1">
    <citation type="journal article" date="2012" name="Science">
        <title>The Paleozoic origin of enzymatic lignin decomposition reconstructed from 31 fungal genomes.</title>
        <authorList>
            <person name="Floudas D."/>
            <person name="Binder M."/>
            <person name="Riley R."/>
            <person name="Barry K."/>
            <person name="Blanchette R.A."/>
            <person name="Henrissat B."/>
            <person name="Martinez A.T."/>
            <person name="Otillar R."/>
            <person name="Spatafora J.W."/>
            <person name="Yadav J.S."/>
            <person name="Aerts A."/>
            <person name="Benoit I."/>
            <person name="Boyd A."/>
            <person name="Carlson A."/>
            <person name="Copeland A."/>
            <person name="Coutinho P.M."/>
            <person name="de Vries R.P."/>
            <person name="Ferreira P."/>
            <person name="Findley K."/>
            <person name="Foster B."/>
            <person name="Gaskell J."/>
            <person name="Glotzer D."/>
            <person name="Gorecki P."/>
            <person name="Heitman J."/>
            <person name="Hesse C."/>
            <person name="Hori C."/>
            <person name="Igarashi K."/>
            <person name="Jurgens J.A."/>
            <person name="Kallen N."/>
            <person name="Kersten P."/>
            <person name="Kohler A."/>
            <person name="Kuees U."/>
            <person name="Kumar T.K.A."/>
            <person name="Kuo A."/>
            <person name="LaButti K."/>
            <person name="Larrondo L.F."/>
            <person name="Lindquist E."/>
            <person name="Ling A."/>
            <person name="Lombard V."/>
            <person name="Lucas S."/>
            <person name="Lundell T."/>
            <person name="Martin R."/>
            <person name="McLaughlin D.J."/>
            <person name="Morgenstern I."/>
            <person name="Morin E."/>
            <person name="Murat C."/>
            <person name="Nagy L.G."/>
            <person name="Nolan M."/>
            <person name="Ohm R.A."/>
            <person name="Patyshakuliyeva A."/>
            <person name="Rokas A."/>
            <person name="Ruiz-Duenas F.J."/>
            <person name="Sabat G."/>
            <person name="Salamov A."/>
            <person name="Samejima M."/>
            <person name="Schmutz J."/>
            <person name="Slot J.C."/>
            <person name="St John F."/>
            <person name="Stenlid J."/>
            <person name="Sun H."/>
            <person name="Sun S."/>
            <person name="Syed K."/>
            <person name="Tsang A."/>
            <person name="Wiebenga A."/>
            <person name="Young D."/>
            <person name="Pisabarro A."/>
            <person name="Eastwood D.C."/>
            <person name="Martin F."/>
            <person name="Cullen D."/>
            <person name="Grigoriev I.V."/>
            <person name="Hibbett D.S."/>
        </authorList>
    </citation>
    <scope>NUCLEOTIDE SEQUENCE [LARGE SCALE GENOMIC DNA]</scope>
    <source>
        <strain evidence="2">TFB10046</strain>
    </source>
</reference>